<name>A0A1B6K7I1_9HEMI</name>
<feature type="compositionally biased region" description="Basic residues" evidence="1">
    <location>
        <begin position="38"/>
        <end position="52"/>
    </location>
</feature>
<accession>A0A1B6K7I1</accession>
<feature type="region of interest" description="Disordered" evidence="1">
    <location>
        <begin position="1"/>
        <end position="102"/>
    </location>
</feature>
<evidence type="ECO:0000313" key="2">
    <source>
        <dbReference type="EMBL" id="JAT07397.1"/>
    </source>
</evidence>
<feature type="compositionally biased region" description="Low complexity" evidence="1">
    <location>
        <begin position="71"/>
        <end position="82"/>
    </location>
</feature>
<organism evidence="2">
    <name type="scientific">Homalodisca liturata</name>
    <dbReference type="NCBI Taxonomy" id="320908"/>
    <lineage>
        <taxon>Eukaryota</taxon>
        <taxon>Metazoa</taxon>
        <taxon>Ecdysozoa</taxon>
        <taxon>Arthropoda</taxon>
        <taxon>Hexapoda</taxon>
        <taxon>Insecta</taxon>
        <taxon>Pterygota</taxon>
        <taxon>Neoptera</taxon>
        <taxon>Paraneoptera</taxon>
        <taxon>Hemiptera</taxon>
        <taxon>Auchenorrhyncha</taxon>
        <taxon>Membracoidea</taxon>
        <taxon>Cicadellidae</taxon>
        <taxon>Cicadellinae</taxon>
        <taxon>Proconiini</taxon>
        <taxon>Homalodisca</taxon>
    </lineage>
</organism>
<feature type="compositionally biased region" description="Polar residues" evidence="1">
    <location>
        <begin position="25"/>
        <end position="37"/>
    </location>
</feature>
<dbReference type="EMBL" id="GECU01000310">
    <property type="protein sequence ID" value="JAT07397.1"/>
    <property type="molecule type" value="Transcribed_RNA"/>
</dbReference>
<proteinExistence type="predicted"/>
<feature type="compositionally biased region" description="Basic and acidic residues" evidence="1">
    <location>
        <begin position="8"/>
        <end position="21"/>
    </location>
</feature>
<sequence>MDDSGFDSDPKHRQPHEDDRLFPASDSSTSSANLNHSTPRKMSRKQLHKKLERRIEQAKKLQAQNEMKKNPQLIPIQRLPIPTSKSPTSPRENHPLVDWETDDSDEDINFFPVSRMRDGKQELTDTFSIEDFEVTPEEDDLDLLPPKPLDRRLLCCGVPLHLTCSIL</sequence>
<protein>
    <submittedName>
        <fullName evidence="2">Uncharacterized protein</fullName>
    </submittedName>
</protein>
<reference evidence="2" key="1">
    <citation type="submission" date="2015-11" db="EMBL/GenBank/DDBJ databases">
        <title>De novo transcriptome assembly of four potential Pierce s Disease insect vectors from Arizona vineyards.</title>
        <authorList>
            <person name="Tassone E.E."/>
        </authorList>
    </citation>
    <scope>NUCLEOTIDE SEQUENCE</scope>
</reference>
<dbReference type="AlphaFoldDB" id="A0A1B6K7I1"/>
<gene>
    <name evidence="2" type="ORF">g.10416</name>
</gene>
<evidence type="ECO:0000256" key="1">
    <source>
        <dbReference type="SAM" id="MobiDB-lite"/>
    </source>
</evidence>